<evidence type="ECO:0000313" key="10">
    <source>
        <dbReference type="EMBL" id="CAH2233695.1"/>
    </source>
</evidence>
<comment type="function">
    <text evidence="8">Essential component of the vacuolar proton pump (V-ATPase), a multimeric enzyme that catalyzes the translocation of protons across the membranes. Required for assembly and activity of the V-ATPase.</text>
</comment>
<evidence type="ECO:0000256" key="2">
    <source>
        <dbReference type="ARBA" id="ARBA00009904"/>
    </source>
</evidence>
<organism evidence="10 11">
    <name type="scientific">Pararge aegeria aegeria</name>
    <dbReference type="NCBI Taxonomy" id="348720"/>
    <lineage>
        <taxon>Eukaryota</taxon>
        <taxon>Metazoa</taxon>
        <taxon>Ecdysozoa</taxon>
        <taxon>Arthropoda</taxon>
        <taxon>Hexapoda</taxon>
        <taxon>Insecta</taxon>
        <taxon>Pterygota</taxon>
        <taxon>Neoptera</taxon>
        <taxon>Endopterygota</taxon>
        <taxon>Lepidoptera</taxon>
        <taxon>Glossata</taxon>
        <taxon>Ditrysia</taxon>
        <taxon>Papilionoidea</taxon>
        <taxon>Nymphalidae</taxon>
        <taxon>Satyrinae</taxon>
        <taxon>Satyrini</taxon>
        <taxon>Parargina</taxon>
        <taxon>Pararge</taxon>
    </lineage>
</organism>
<dbReference type="GO" id="GO:0046961">
    <property type="term" value="F:proton-transporting ATPase activity, rotational mechanism"/>
    <property type="evidence" value="ECO:0007669"/>
    <property type="project" value="InterPro"/>
</dbReference>
<dbReference type="GO" id="GO:0033179">
    <property type="term" value="C:proton-transporting V-type ATPase, V0 domain"/>
    <property type="evidence" value="ECO:0007669"/>
    <property type="project" value="InterPro"/>
</dbReference>
<dbReference type="PANTHER" id="PTHR11629:SF63">
    <property type="entry name" value="V-TYPE PROTON ATPASE SUBUNIT A"/>
    <property type="match status" value="1"/>
</dbReference>
<evidence type="ECO:0000256" key="3">
    <source>
        <dbReference type="ARBA" id="ARBA00022448"/>
    </source>
</evidence>
<dbReference type="GO" id="GO:0007035">
    <property type="term" value="P:vacuolar acidification"/>
    <property type="evidence" value="ECO:0007669"/>
    <property type="project" value="TreeGrafter"/>
</dbReference>
<dbReference type="PANTHER" id="PTHR11629">
    <property type="entry name" value="VACUOLAR PROTON ATPASES"/>
    <property type="match status" value="1"/>
</dbReference>
<evidence type="ECO:0000256" key="4">
    <source>
        <dbReference type="ARBA" id="ARBA00022692"/>
    </source>
</evidence>
<keyword evidence="8" id="KW-0375">Hydrogen ion transport</keyword>
<proteinExistence type="inferred from homology"/>
<dbReference type="GO" id="GO:0051117">
    <property type="term" value="F:ATPase binding"/>
    <property type="evidence" value="ECO:0007669"/>
    <property type="project" value="TreeGrafter"/>
</dbReference>
<dbReference type="AlphaFoldDB" id="A0A8S4RAT8"/>
<comment type="caution">
    <text evidence="10">The sequence shown here is derived from an EMBL/GenBank/DDBJ whole genome shotgun (WGS) entry which is preliminary data.</text>
</comment>
<keyword evidence="11" id="KW-1185">Reference proteome</keyword>
<feature type="transmembrane region" description="Helical" evidence="8">
    <location>
        <begin position="46"/>
        <end position="68"/>
    </location>
</feature>
<keyword evidence="5 8" id="KW-1133">Transmembrane helix</keyword>
<comment type="caution">
    <text evidence="8">Lacks conserved residue(s) required for the propagation of feature annotation.</text>
</comment>
<dbReference type="InterPro" id="IPR002490">
    <property type="entry name" value="V-ATPase_116kDa_su"/>
</dbReference>
<evidence type="ECO:0000256" key="7">
    <source>
        <dbReference type="ARBA" id="ARBA00023136"/>
    </source>
</evidence>
<reference evidence="10" key="1">
    <citation type="submission" date="2022-03" db="EMBL/GenBank/DDBJ databases">
        <authorList>
            <person name="Lindestad O."/>
        </authorList>
    </citation>
    <scope>NUCLEOTIDE SEQUENCE</scope>
</reference>
<evidence type="ECO:0000256" key="6">
    <source>
        <dbReference type="ARBA" id="ARBA00023065"/>
    </source>
</evidence>
<keyword evidence="4 8" id="KW-0812">Transmembrane</keyword>
<evidence type="ECO:0000313" key="11">
    <source>
        <dbReference type="Proteomes" id="UP000838756"/>
    </source>
</evidence>
<evidence type="ECO:0000256" key="1">
    <source>
        <dbReference type="ARBA" id="ARBA00004141"/>
    </source>
</evidence>
<protein>
    <recommendedName>
        <fullName evidence="8">V-type proton ATPase subunit a</fullName>
    </recommendedName>
</protein>
<dbReference type="OrthoDB" id="10264220at2759"/>
<evidence type="ECO:0000256" key="9">
    <source>
        <dbReference type="SAM" id="SignalP"/>
    </source>
</evidence>
<feature type="non-terminal residue" evidence="10">
    <location>
        <position position="1"/>
    </location>
</feature>
<keyword evidence="9" id="KW-0732">Signal</keyword>
<evidence type="ECO:0000256" key="5">
    <source>
        <dbReference type="ARBA" id="ARBA00022989"/>
    </source>
</evidence>
<feature type="chain" id="PRO_5035825173" description="V-type proton ATPase subunit a" evidence="9">
    <location>
        <begin position="28"/>
        <end position="81"/>
    </location>
</feature>
<feature type="signal peptide" evidence="9">
    <location>
        <begin position="1"/>
        <end position="27"/>
    </location>
</feature>
<dbReference type="EMBL" id="CAKXAJ010024995">
    <property type="protein sequence ID" value="CAH2233695.1"/>
    <property type="molecule type" value="Genomic_DNA"/>
</dbReference>
<keyword evidence="7 8" id="KW-0472">Membrane</keyword>
<dbReference type="Proteomes" id="UP000838756">
    <property type="component" value="Unassembled WGS sequence"/>
</dbReference>
<dbReference type="Pfam" id="PF01496">
    <property type="entry name" value="V_ATPase_I"/>
    <property type="match status" value="1"/>
</dbReference>
<gene>
    <name evidence="10" type="primary">jg21601</name>
    <name evidence="10" type="ORF">PAEG_LOCUS11631</name>
</gene>
<accession>A0A8S4RAT8</accession>
<keyword evidence="6 8" id="KW-0406">Ion transport</keyword>
<keyword evidence="3 8" id="KW-0813">Transport</keyword>
<comment type="similarity">
    <text evidence="2 8">Belongs to the V-ATPase 116 kDa subunit family.</text>
</comment>
<evidence type="ECO:0000256" key="8">
    <source>
        <dbReference type="RuleBase" id="RU361189"/>
    </source>
</evidence>
<dbReference type="GO" id="GO:0005886">
    <property type="term" value="C:plasma membrane"/>
    <property type="evidence" value="ECO:0007669"/>
    <property type="project" value="TreeGrafter"/>
</dbReference>
<sequence length="81" mass="9296">EVKRGAGCAPLILILFIDMVLMSTTKPVEDDCDAYMFEGQEKLQRFLFLVAVLCVPVLLFGTPVYLYYTYKKKKEEALVIR</sequence>
<comment type="subcellular location">
    <subcellularLocation>
        <location evidence="1">Membrane</location>
        <topology evidence="1">Multi-pass membrane protein</topology>
    </subcellularLocation>
</comment>
<dbReference type="GO" id="GO:0016471">
    <property type="term" value="C:vacuolar proton-transporting V-type ATPase complex"/>
    <property type="evidence" value="ECO:0007669"/>
    <property type="project" value="TreeGrafter"/>
</dbReference>
<name>A0A8S4RAT8_9NEOP</name>